<accession>A0A9Q7V0J5</accession>
<dbReference type="AlphaFoldDB" id="A0A9Q7V0J5"/>
<keyword evidence="1" id="KW-0614">Plasmid</keyword>
<evidence type="ECO:0000313" key="1">
    <source>
        <dbReference type="EMBL" id="SPD67296.1"/>
    </source>
</evidence>
<name>A0A9Q7V0J5_9BURK</name>
<organism evidence="1 2">
    <name type="scientific">Cupriavidus taiwanensis</name>
    <dbReference type="NCBI Taxonomy" id="164546"/>
    <lineage>
        <taxon>Bacteria</taxon>
        <taxon>Pseudomonadati</taxon>
        <taxon>Pseudomonadota</taxon>
        <taxon>Betaproteobacteria</taxon>
        <taxon>Burkholderiales</taxon>
        <taxon>Burkholderiaceae</taxon>
        <taxon>Cupriavidus</taxon>
    </lineage>
</organism>
<dbReference type="EMBL" id="LT984814">
    <property type="protein sequence ID" value="SPD67296.1"/>
    <property type="molecule type" value="Genomic_DNA"/>
</dbReference>
<reference evidence="1 2" key="1">
    <citation type="submission" date="2018-01" db="EMBL/GenBank/DDBJ databases">
        <authorList>
            <person name="Clerissi C."/>
        </authorList>
    </citation>
    <scope>NUCLEOTIDE SEQUENCE [LARGE SCALE GENOMIC DNA]</scope>
    <source>
        <strain evidence="1">Cupriavidus taiwanensis SWF 66322</strain>
        <plasmid evidence="2">cbm2636_mp</plasmid>
    </source>
</reference>
<sequence>MSGGGLTWKEDALLAEGPVAV</sequence>
<dbReference type="Proteomes" id="UP000254259">
    <property type="component" value="Plasmid CBM2636_mp"/>
</dbReference>
<geneLocation type="plasmid" evidence="2">
    <name>cbm2636_mp</name>
</geneLocation>
<proteinExistence type="predicted"/>
<protein>
    <submittedName>
        <fullName evidence="1">Uncharacterized protein</fullName>
    </submittedName>
</protein>
<gene>
    <name evidence="1" type="ORF">CBM2636_MP20146</name>
</gene>
<evidence type="ECO:0000313" key="2">
    <source>
        <dbReference type="Proteomes" id="UP000254259"/>
    </source>
</evidence>